<evidence type="ECO:0000313" key="1">
    <source>
        <dbReference type="EMBL" id="OSS43369.1"/>
    </source>
</evidence>
<gene>
    <name evidence="1" type="ORF">B5807_11935</name>
</gene>
<organism evidence="1 2">
    <name type="scientific">Epicoccum nigrum</name>
    <name type="common">Soil fungus</name>
    <name type="synonym">Epicoccum purpurascens</name>
    <dbReference type="NCBI Taxonomy" id="105696"/>
    <lineage>
        <taxon>Eukaryota</taxon>
        <taxon>Fungi</taxon>
        <taxon>Dikarya</taxon>
        <taxon>Ascomycota</taxon>
        <taxon>Pezizomycotina</taxon>
        <taxon>Dothideomycetes</taxon>
        <taxon>Pleosporomycetidae</taxon>
        <taxon>Pleosporales</taxon>
        <taxon>Pleosporineae</taxon>
        <taxon>Didymellaceae</taxon>
        <taxon>Epicoccum</taxon>
    </lineage>
</organism>
<dbReference type="OMA" id="WEVKVVY"/>
<protein>
    <submittedName>
        <fullName evidence="1">Uncharacterized protein</fullName>
    </submittedName>
</protein>
<proteinExistence type="predicted"/>
<reference evidence="1 2" key="1">
    <citation type="journal article" date="2017" name="Genome Announc.">
        <title>Genome sequence of the saprophytic ascomycete Epicoccum nigrum ICMP 19927 strain isolated from New Zealand.</title>
        <authorList>
            <person name="Fokin M."/>
            <person name="Fleetwood D."/>
            <person name="Weir B.S."/>
            <person name="Villas-Boas S.G."/>
        </authorList>
    </citation>
    <scope>NUCLEOTIDE SEQUENCE [LARGE SCALE GENOMIC DNA]</scope>
    <source>
        <strain evidence="1 2">ICMP 19927</strain>
    </source>
</reference>
<keyword evidence="2" id="KW-1185">Reference proteome</keyword>
<dbReference type="AlphaFoldDB" id="A0A1Y2LIF4"/>
<evidence type="ECO:0000313" key="2">
    <source>
        <dbReference type="Proteomes" id="UP000193240"/>
    </source>
</evidence>
<accession>A0A1Y2LIF4</accession>
<dbReference type="EMBL" id="KZ107868">
    <property type="protein sequence ID" value="OSS43369.1"/>
    <property type="molecule type" value="Genomic_DNA"/>
</dbReference>
<dbReference type="Proteomes" id="UP000193240">
    <property type="component" value="Unassembled WGS sequence"/>
</dbReference>
<sequence length="268" mass="28443">MDNDEVIMPFEGSSSKVNASPIPSQPLSYSKPVDDFKPLPTSPAYIFYLAVTAPHTDKYEVHGPAPSFRTLIPRIIDIASDSPAGLSKLKSLCTADDGWGGRVDNLAFDTEGFHTLILDGQRGSYTVLQVLAVENAEVKAVLPAPVYTVTRHGPLVNTLGPLVNTYTDEGGKSKLGTAQGMAATSAFVGAFAERKDALEAARKAMAAMAEGVEGVARTETMGQGAEGGVMLAARPGVSWQVKVLYKGEVFRSAREAAEAEGKAVEWRL</sequence>
<dbReference type="InParanoid" id="A0A1Y2LIF4"/>
<name>A0A1Y2LIF4_EPING</name>